<reference evidence="2" key="1">
    <citation type="journal article" date="2022" name="Mol. Ecol. Resour.">
        <title>The genomes of chicory, endive, great burdock and yacon provide insights into Asteraceae palaeo-polyploidization history and plant inulin production.</title>
        <authorList>
            <person name="Fan W."/>
            <person name="Wang S."/>
            <person name="Wang H."/>
            <person name="Wang A."/>
            <person name="Jiang F."/>
            <person name="Liu H."/>
            <person name="Zhao H."/>
            <person name="Xu D."/>
            <person name="Zhang Y."/>
        </authorList>
    </citation>
    <scope>NUCLEOTIDE SEQUENCE [LARGE SCALE GENOMIC DNA]</scope>
    <source>
        <strain evidence="2">cv. Niubang</strain>
    </source>
</reference>
<name>A0ACB9ABK6_ARCLA</name>
<dbReference type="EMBL" id="CM042054">
    <property type="protein sequence ID" value="KAI3707624.1"/>
    <property type="molecule type" value="Genomic_DNA"/>
</dbReference>
<evidence type="ECO:0000313" key="1">
    <source>
        <dbReference type="EMBL" id="KAI3707624.1"/>
    </source>
</evidence>
<evidence type="ECO:0000313" key="2">
    <source>
        <dbReference type="Proteomes" id="UP001055879"/>
    </source>
</evidence>
<gene>
    <name evidence="1" type="ORF">L6452_26251</name>
</gene>
<sequence length="83" mass="9846">MGPLLDNVKNDDFSTSSLLENLFGFFLLTKRELLLIYIQNIYIYKPLETLQFDSSFPFHVSDWNKFKHFVLNSRFSCFLGLEE</sequence>
<dbReference type="Proteomes" id="UP001055879">
    <property type="component" value="Linkage Group LG08"/>
</dbReference>
<accession>A0ACB9ABK6</accession>
<comment type="caution">
    <text evidence="1">The sequence shown here is derived from an EMBL/GenBank/DDBJ whole genome shotgun (WGS) entry which is preliminary data.</text>
</comment>
<reference evidence="1 2" key="2">
    <citation type="journal article" date="2022" name="Mol. Ecol. Resour.">
        <title>The genomes of chicory, endive, great burdock and yacon provide insights into Asteraceae paleo-polyploidization history and plant inulin production.</title>
        <authorList>
            <person name="Fan W."/>
            <person name="Wang S."/>
            <person name="Wang H."/>
            <person name="Wang A."/>
            <person name="Jiang F."/>
            <person name="Liu H."/>
            <person name="Zhao H."/>
            <person name="Xu D."/>
            <person name="Zhang Y."/>
        </authorList>
    </citation>
    <scope>NUCLEOTIDE SEQUENCE [LARGE SCALE GENOMIC DNA]</scope>
    <source>
        <strain evidence="2">cv. Niubang</strain>
    </source>
</reference>
<organism evidence="1 2">
    <name type="scientific">Arctium lappa</name>
    <name type="common">Greater burdock</name>
    <name type="synonym">Lappa major</name>
    <dbReference type="NCBI Taxonomy" id="4217"/>
    <lineage>
        <taxon>Eukaryota</taxon>
        <taxon>Viridiplantae</taxon>
        <taxon>Streptophyta</taxon>
        <taxon>Embryophyta</taxon>
        <taxon>Tracheophyta</taxon>
        <taxon>Spermatophyta</taxon>
        <taxon>Magnoliopsida</taxon>
        <taxon>eudicotyledons</taxon>
        <taxon>Gunneridae</taxon>
        <taxon>Pentapetalae</taxon>
        <taxon>asterids</taxon>
        <taxon>campanulids</taxon>
        <taxon>Asterales</taxon>
        <taxon>Asteraceae</taxon>
        <taxon>Carduoideae</taxon>
        <taxon>Cardueae</taxon>
        <taxon>Arctiinae</taxon>
        <taxon>Arctium</taxon>
    </lineage>
</organism>
<keyword evidence="2" id="KW-1185">Reference proteome</keyword>
<proteinExistence type="predicted"/>
<protein>
    <submittedName>
        <fullName evidence="1">Uncharacterized protein</fullName>
    </submittedName>
</protein>